<dbReference type="KEGG" id="vg:77941975"/>
<protein>
    <submittedName>
        <fullName evidence="2">ATP-dependent RecD-like DNA helicase</fullName>
        <ecNumber evidence="2">3.6.4.12</ecNumber>
    </submittedName>
</protein>
<feature type="domain" description="Dda helicase SH3" evidence="1">
    <location>
        <begin position="250"/>
        <end position="375"/>
    </location>
</feature>
<dbReference type="GO" id="GO:0003678">
    <property type="term" value="F:DNA helicase activity"/>
    <property type="evidence" value="ECO:0007669"/>
    <property type="project" value="UniProtKB-EC"/>
</dbReference>
<gene>
    <name evidence="2" type="primary">recD2</name>
    <name evidence="2" type="ORF">EHEKIMEA_00208</name>
</gene>
<dbReference type="PANTHER" id="PTHR47642">
    <property type="entry name" value="ATP-DEPENDENT DNA HELICASE"/>
    <property type="match status" value="1"/>
</dbReference>
<organism evidence="2 3">
    <name type="scientific">Cronobacter phage LPCS28</name>
    <dbReference type="NCBI Taxonomy" id="2924885"/>
    <lineage>
        <taxon>Viruses</taxon>
        <taxon>Duplodnaviria</taxon>
        <taxon>Heunggongvirae</taxon>
        <taxon>Uroviricota</taxon>
        <taxon>Caudoviricetes</taxon>
        <taxon>Pantevenvirales</taxon>
        <taxon>Straboviridae</taxon>
        <taxon>Nanhuvirus</taxon>
        <taxon>Nanhuvirus LPCS28</taxon>
    </lineage>
</organism>
<keyword evidence="2" id="KW-0067">ATP-binding</keyword>
<accession>A0AAE9K6L2</accession>
<dbReference type="GeneID" id="77941975"/>
<dbReference type="GO" id="GO:0016787">
    <property type="term" value="F:hydrolase activity"/>
    <property type="evidence" value="ECO:0007669"/>
    <property type="project" value="UniProtKB-KW"/>
</dbReference>
<dbReference type="SUPFAM" id="SSF52540">
    <property type="entry name" value="P-loop containing nucleoside triphosphate hydrolases"/>
    <property type="match status" value="1"/>
</dbReference>
<evidence type="ECO:0000313" key="3">
    <source>
        <dbReference type="Proteomes" id="UP000832072"/>
    </source>
</evidence>
<evidence type="ECO:0000259" key="1">
    <source>
        <dbReference type="Pfam" id="PF18343"/>
    </source>
</evidence>
<dbReference type="Gene3D" id="3.40.50.300">
    <property type="entry name" value="P-loop containing nucleotide triphosphate hydrolases"/>
    <property type="match status" value="2"/>
</dbReference>
<dbReference type="Gene3D" id="2.30.30.780">
    <property type="match status" value="1"/>
</dbReference>
<evidence type="ECO:0000313" key="2">
    <source>
        <dbReference type="EMBL" id="UNY47090.1"/>
    </source>
</evidence>
<dbReference type="CDD" id="cd17933">
    <property type="entry name" value="DEXSc_RecD-like"/>
    <property type="match status" value="1"/>
</dbReference>
<keyword evidence="2" id="KW-0347">Helicase</keyword>
<dbReference type="Pfam" id="PF13604">
    <property type="entry name" value="AAA_30"/>
    <property type="match status" value="1"/>
</dbReference>
<dbReference type="InterPro" id="IPR051055">
    <property type="entry name" value="PIF1_helicase"/>
</dbReference>
<keyword evidence="2" id="KW-0378">Hydrolase</keyword>
<keyword evidence="3" id="KW-1185">Reference proteome</keyword>
<keyword evidence="2" id="KW-0547">Nucleotide-binding</keyword>
<reference evidence="2 3" key="1">
    <citation type="submission" date="2022-02" db="EMBL/GenBank/DDBJ databases">
        <authorList>
            <person name="Tian F."/>
            <person name="Li J."/>
            <person name="Li F."/>
            <person name="Tong Y."/>
        </authorList>
    </citation>
    <scope>NUCLEOTIDE SEQUENCE [LARGE SCALE GENOMIC DNA]</scope>
</reference>
<dbReference type="InterPro" id="IPR041214">
    <property type="entry name" value="SH3_14"/>
</dbReference>
<dbReference type="Pfam" id="PF18343">
    <property type="entry name" value="SH3_14"/>
    <property type="match status" value="1"/>
</dbReference>
<dbReference type="InterPro" id="IPR027417">
    <property type="entry name" value="P-loop_NTPase"/>
</dbReference>
<dbReference type="EMBL" id="OM638103">
    <property type="protein sequence ID" value="UNY47090.1"/>
    <property type="molecule type" value="Genomic_DNA"/>
</dbReference>
<dbReference type="PANTHER" id="PTHR47642:SF5">
    <property type="entry name" value="ATP-DEPENDENT DNA HELICASE"/>
    <property type="match status" value="1"/>
</dbReference>
<dbReference type="RefSeq" id="YP_010665901.1">
    <property type="nucleotide sequence ID" value="NC_070937.1"/>
</dbReference>
<proteinExistence type="predicted"/>
<dbReference type="EC" id="3.6.4.12" evidence="2"/>
<name>A0AAE9K6L2_9CAUD</name>
<sequence length="426" mass="48686">MVELSKCQEKVLEAFKTHRGHITIRGPAGVGKSFITKYLIDSCEDKNGIFLATPTHQAKIVLAKMSGLGVSTLHSLLKIHPQTYEEVRTFEQNGDPELQDCRLLFIDEASMVDDDLFAILMQSIHPHCRIVAIGDYHQLQPVKHEAGKISPFFLDERFLQVEMTTILRQAADNPIIQVATGIREGGQLYHLTKQGKGVFNLPDLRTYFKLFFTKVKQPDDLLNFRMLAFTNDIVDKCNTAIRSEIYKTEEPYVPGEYLVLQQPVVIKEKYKGIEVVETLFNNGQIVQIEDLRKEVFQLNLPLAGKRPVNMYQLMCRDLETNEVKPMKVLAGIEDKIELSDYLNQAAQLFKGSTSKYKKAMWNQFWTLKDTFAETKPLGANTVHKSQGITLTGCLYYTRDKSYTDYAIQQQLDYVACTRPTDFLAYM</sequence>
<dbReference type="Proteomes" id="UP000832072">
    <property type="component" value="Segment"/>
</dbReference>